<dbReference type="PANTHER" id="PTHR12980:SF0">
    <property type="entry name" value="CYTOCHROME B-C1 COMPLEX SUBUNIT 9"/>
    <property type="match status" value="1"/>
</dbReference>
<evidence type="ECO:0000256" key="3">
    <source>
        <dbReference type="ARBA" id="ARBA00022448"/>
    </source>
</evidence>
<keyword evidence="4 12" id="KW-0679">Respiratory chain</keyword>
<dbReference type="InterPro" id="IPR008027">
    <property type="entry name" value="QCR9"/>
</dbReference>
<keyword evidence="6 12" id="KW-0999">Mitochondrion inner membrane</keyword>
<evidence type="ECO:0000256" key="6">
    <source>
        <dbReference type="ARBA" id="ARBA00022792"/>
    </source>
</evidence>
<protein>
    <recommendedName>
        <fullName evidence="11 12">Complex III subunit 9</fullName>
    </recommendedName>
</protein>
<keyword evidence="5 12" id="KW-0812">Transmembrane</keyword>
<evidence type="ECO:0000256" key="4">
    <source>
        <dbReference type="ARBA" id="ARBA00022660"/>
    </source>
</evidence>
<reference evidence="13 14" key="1">
    <citation type="submission" date="2024-03" db="EMBL/GenBank/DDBJ databases">
        <authorList>
            <person name="Brejova B."/>
        </authorList>
    </citation>
    <scope>NUCLEOTIDE SEQUENCE [LARGE SCALE GENOMIC DNA]</scope>
    <source>
        <strain evidence="13 14">CBS 14171</strain>
    </source>
</reference>
<dbReference type="Proteomes" id="UP001497383">
    <property type="component" value="Chromosome 6"/>
</dbReference>
<organism evidence="13 14">
    <name type="scientific">Lodderomyces beijingensis</name>
    <dbReference type="NCBI Taxonomy" id="1775926"/>
    <lineage>
        <taxon>Eukaryota</taxon>
        <taxon>Fungi</taxon>
        <taxon>Dikarya</taxon>
        <taxon>Ascomycota</taxon>
        <taxon>Saccharomycotina</taxon>
        <taxon>Pichiomycetes</taxon>
        <taxon>Debaryomycetaceae</taxon>
        <taxon>Candida/Lodderomyces clade</taxon>
        <taxon>Lodderomyces</taxon>
    </lineage>
</organism>
<comment type="subcellular location">
    <subcellularLocation>
        <location evidence="1 12">Mitochondrion inner membrane</location>
        <topology evidence="1 12">Single-pass membrane protein</topology>
    </subcellularLocation>
</comment>
<dbReference type="PANTHER" id="PTHR12980">
    <property type="entry name" value="UBIQUINOL-CYTOCHROME C REDUCTASE COMPLEX, SUBUNIT X"/>
    <property type="match status" value="1"/>
</dbReference>
<dbReference type="SUPFAM" id="SSF81514">
    <property type="entry name" value="Subunit X (non-heme 7 kDa protein) of cytochrome bc1 complex (Ubiquinol-cytochrome c reductase)"/>
    <property type="match status" value="1"/>
</dbReference>
<comment type="similarity">
    <text evidence="2 12">Belongs to the UQCR10/QCR9 family.</text>
</comment>
<comment type="subunit">
    <text evidence="12">Component of the ubiquinol-cytochrome c oxidoreductase (cytochrome b-c1 complex, complex III, CIII), a multisubunit enzyme composed of 3 respiratory subunits cytochrome b, cytochrome c1 and Rieske protein, 2 core protein subunits, and additional low-molecular weight protein subunits.</text>
</comment>
<keyword evidence="14" id="KW-1185">Reference proteome</keyword>
<evidence type="ECO:0000313" key="13">
    <source>
        <dbReference type="EMBL" id="CAK9441014.1"/>
    </source>
</evidence>
<evidence type="ECO:0000256" key="8">
    <source>
        <dbReference type="ARBA" id="ARBA00022989"/>
    </source>
</evidence>
<feature type="transmembrane region" description="Helical" evidence="12">
    <location>
        <begin position="12"/>
        <end position="30"/>
    </location>
</feature>
<evidence type="ECO:0000313" key="14">
    <source>
        <dbReference type="Proteomes" id="UP001497383"/>
    </source>
</evidence>
<proteinExistence type="inferred from homology"/>
<evidence type="ECO:0000256" key="5">
    <source>
        <dbReference type="ARBA" id="ARBA00022692"/>
    </source>
</evidence>
<dbReference type="RefSeq" id="XP_066831821.1">
    <property type="nucleotide sequence ID" value="XM_066975153.1"/>
</dbReference>
<keyword evidence="8 12" id="KW-1133">Transmembrane helix</keyword>
<evidence type="ECO:0000256" key="9">
    <source>
        <dbReference type="ARBA" id="ARBA00023128"/>
    </source>
</evidence>
<dbReference type="Gene3D" id="1.20.5.260">
    <property type="entry name" value="Cytochrome b-c1 complex subunit 9"/>
    <property type="match status" value="1"/>
</dbReference>
<evidence type="ECO:0000256" key="2">
    <source>
        <dbReference type="ARBA" id="ARBA00007856"/>
    </source>
</evidence>
<evidence type="ECO:0000256" key="10">
    <source>
        <dbReference type="ARBA" id="ARBA00023136"/>
    </source>
</evidence>
<dbReference type="InterPro" id="IPR036656">
    <property type="entry name" value="QCR9_sf"/>
</dbReference>
<dbReference type="GeneID" id="92210079"/>
<keyword evidence="7 12" id="KW-0249">Electron transport</keyword>
<comment type="function">
    <text evidence="12">Component of the ubiquinol-cytochrome c oxidoreductase, a multisubunit transmembrane complex that is part of the mitochondrial electron transport chain which drives oxidative phosphorylation. The complex plays an important role in the uptake of multiple carbon sources present in different host niches.</text>
</comment>
<evidence type="ECO:0000256" key="11">
    <source>
        <dbReference type="ARBA" id="ARBA00044247"/>
    </source>
</evidence>
<evidence type="ECO:0000256" key="12">
    <source>
        <dbReference type="RuleBase" id="RU368056"/>
    </source>
</evidence>
<sequence>MASILGRILERNSIFVASIFAGAFAFQGFFDVAVNTWWNKHNHAKLWSTVKTKFVEGGEDGDDDDE</sequence>
<gene>
    <name evidence="13" type="ORF">LODBEIA_P48830</name>
</gene>
<dbReference type="EMBL" id="OZ022410">
    <property type="protein sequence ID" value="CAK9441014.1"/>
    <property type="molecule type" value="Genomic_DNA"/>
</dbReference>
<keyword evidence="9 12" id="KW-0496">Mitochondrion</keyword>
<evidence type="ECO:0000256" key="7">
    <source>
        <dbReference type="ARBA" id="ARBA00022982"/>
    </source>
</evidence>
<dbReference type="Pfam" id="PF05365">
    <property type="entry name" value="UCR_UQCRX_QCR9"/>
    <property type="match status" value="1"/>
</dbReference>
<keyword evidence="10 12" id="KW-0472">Membrane</keyword>
<evidence type="ECO:0000256" key="1">
    <source>
        <dbReference type="ARBA" id="ARBA00004434"/>
    </source>
</evidence>
<keyword evidence="3 12" id="KW-0813">Transport</keyword>
<accession>A0ABP0ZR98</accession>
<name>A0ABP0ZR98_9ASCO</name>